<evidence type="ECO:0000256" key="3">
    <source>
        <dbReference type="ARBA" id="ARBA00022490"/>
    </source>
</evidence>
<dbReference type="GO" id="GO:0002183">
    <property type="term" value="P:cytoplasmic translational initiation"/>
    <property type="evidence" value="ECO:0007669"/>
    <property type="project" value="TreeGrafter"/>
</dbReference>
<dbReference type="InterPro" id="IPR056764">
    <property type="entry name" value="LbH_EIF2B3/5"/>
</dbReference>
<dbReference type="Pfam" id="PF00483">
    <property type="entry name" value="NTP_transferase"/>
    <property type="match status" value="1"/>
</dbReference>
<keyword evidence="5" id="KW-0648">Protein biosynthesis</keyword>
<reference evidence="13 14" key="1">
    <citation type="journal article" date="2010" name="Nat. Biotechnol.">
        <title>Genome sequence of the model mushroom Schizophyllum commune.</title>
        <authorList>
            <person name="Ohm R.A."/>
            <person name="de Jong J.F."/>
            <person name="Lugones L.G."/>
            <person name="Aerts A."/>
            <person name="Kothe E."/>
            <person name="Stajich J.E."/>
            <person name="de Vries R.P."/>
            <person name="Record E."/>
            <person name="Levasseur A."/>
            <person name="Baker S.E."/>
            <person name="Bartholomew K.A."/>
            <person name="Coutinho P.M."/>
            <person name="Erdmann S."/>
            <person name="Fowler T.J."/>
            <person name="Gathman A.C."/>
            <person name="Lombard V."/>
            <person name="Henrissat B."/>
            <person name="Knabe N."/>
            <person name="Kuees U."/>
            <person name="Lilly W.W."/>
            <person name="Lindquist E."/>
            <person name="Lucas S."/>
            <person name="Magnuson J.K."/>
            <person name="Piumi F."/>
            <person name="Raudaskoski M."/>
            <person name="Salamov A."/>
            <person name="Schmutz J."/>
            <person name="Schwarze F.W.M.R."/>
            <person name="vanKuyk P.A."/>
            <person name="Horton J.S."/>
            <person name="Grigoriev I.V."/>
            <person name="Woesten H.A.B."/>
        </authorList>
    </citation>
    <scope>NUCLEOTIDE SEQUENCE [LARGE SCALE GENOMIC DNA]</scope>
    <source>
        <strain evidence="14">H4-8 / FGSC 9210</strain>
    </source>
</reference>
<organism evidence="14">
    <name type="scientific">Schizophyllum commune (strain H4-8 / FGSC 9210)</name>
    <name type="common">Split gill fungus</name>
    <dbReference type="NCBI Taxonomy" id="578458"/>
    <lineage>
        <taxon>Eukaryota</taxon>
        <taxon>Fungi</taxon>
        <taxon>Dikarya</taxon>
        <taxon>Basidiomycota</taxon>
        <taxon>Agaricomycotina</taxon>
        <taxon>Agaricomycetes</taxon>
        <taxon>Agaricomycetidae</taxon>
        <taxon>Agaricales</taxon>
        <taxon>Schizophyllaceae</taxon>
        <taxon>Schizophyllum</taxon>
    </lineage>
</organism>
<evidence type="ECO:0000259" key="11">
    <source>
        <dbReference type="Pfam" id="PF00483"/>
    </source>
</evidence>
<sequence length="504" mass="55057">MDIIDDRSLVSREFLAVILCGFGNELTPLTSNNGDESCPKALLPVANKAILDYVLAWVEQARIQDVLVICPTAHRTAISHHIDSDISSSSTGLRIDVQTFDESQDSSIGTGTVLRHFASRIQSDFILLPCDFIPPPSLPLSTLLAKFRTEALADGAIATTCWFAGTKKNEKDKSTTPEEWGPFPEPTVIVWDESTGTLLHVDTPDAIDENADEMEVRMALLDRYPHTKLSASFTDSHVYVCKRSVLDALVAKPLLESFREDFLPWLCKVQYQRAKRRKWGQTLHPSTSALTQDLALSHSTLRINPNQGDDDTEDSDMQDTPASLRVGAVLYKSPRPEEYIARINNIHSFFEANRQCLTTATWSLPTEPKARSLIDAKAQISTDSIIGTSTQVGERATIKRSTIGKHCKIGKMAKITSCVLLDHCSVDDGAKLEGCILGKNTKIGAKADLSKCVTQAGYEVAAAETIKNEKLDVSDWTAVSDDEDEGFAGSGDSSSDDSSGSSSE</sequence>
<dbReference type="OrthoDB" id="1733332at2759"/>
<evidence type="ECO:0000256" key="6">
    <source>
        <dbReference type="ARBA" id="ARBA00044196"/>
    </source>
</evidence>
<dbReference type="GO" id="GO:0005085">
    <property type="term" value="F:guanyl-nucleotide exchange factor activity"/>
    <property type="evidence" value="ECO:0007669"/>
    <property type="project" value="TreeGrafter"/>
</dbReference>
<feature type="compositionally biased region" description="Low complexity" evidence="10">
    <location>
        <begin position="490"/>
        <end position="504"/>
    </location>
</feature>
<evidence type="ECO:0000256" key="9">
    <source>
        <dbReference type="ARBA" id="ARBA00046432"/>
    </source>
</evidence>
<gene>
    <name evidence="13" type="ORF">SCHCODRAFT_110247</name>
</gene>
<dbReference type="FunCoup" id="D8Q8G0">
    <property type="interactions" value="352"/>
</dbReference>
<keyword evidence="3" id="KW-0963">Cytoplasm</keyword>
<evidence type="ECO:0000313" key="13">
    <source>
        <dbReference type="EMBL" id="EFI95059.1"/>
    </source>
</evidence>
<dbReference type="GO" id="GO:0005851">
    <property type="term" value="C:eukaryotic translation initiation factor 2B complex"/>
    <property type="evidence" value="ECO:0007669"/>
    <property type="project" value="TreeGrafter"/>
</dbReference>
<dbReference type="CDD" id="cd04652">
    <property type="entry name" value="LbH_eIF2B_gamma_C"/>
    <property type="match status" value="1"/>
</dbReference>
<dbReference type="AlphaFoldDB" id="D8Q8G0"/>
<dbReference type="Gene3D" id="3.90.550.10">
    <property type="entry name" value="Spore Coat Polysaccharide Biosynthesis Protein SpsA, Chain A"/>
    <property type="match status" value="1"/>
</dbReference>
<proteinExistence type="inferred from homology"/>
<feature type="domain" description="Nucleotidyl transferase" evidence="11">
    <location>
        <begin position="16"/>
        <end position="151"/>
    </location>
</feature>
<evidence type="ECO:0000259" key="12">
    <source>
        <dbReference type="Pfam" id="PF25084"/>
    </source>
</evidence>
<dbReference type="RefSeq" id="XP_003029962.1">
    <property type="nucleotide sequence ID" value="XM_003029916.1"/>
</dbReference>
<feature type="region of interest" description="Disordered" evidence="10">
    <location>
        <begin position="481"/>
        <end position="504"/>
    </location>
</feature>
<dbReference type="GeneID" id="9591383"/>
<dbReference type="PANTHER" id="PTHR45989">
    <property type="entry name" value="TRANSLATION INITIATION FACTOR EIF-2B SUBUNIT GAMMA"/>
    <property type="match status" value="1"/>
</dbReference>
<dbReference type="GO" id="GO:0003743">
    <property type="term" value="F:translation initiation factor activity"/>
    <property type="evidence" value="ECO:0007669"/>
    <property type="project" value="UniProtKB-KW"/>
</dbReference>
<dbReference type="Gene3D" id="2.160.10.10">
    <property type="entry name" value="Hexapeptide repeat proteins"/>
    <property type="match status" value="1"/>
</dbReference>
<protein>
    <recommendedName>
        <fullName evidence="6">Translation initiation factor eIF2B subunit gamma</fullName>
    </recommendedName>
    <alternativeName>
        <fullName evidence="7">eIF2B GDP-GTP exchange factor subunit gamma</fullName>
    </alternativeName>
</protein>
<keyword evidence="14" id="KW-1185">Reference proteome</keyword>
<name>D8Q8G0_SCHCM</name>
<feature type="non-terminal residue" evidence="13">
    <location>
        <position position="504"/>
    </location>
</feature>
<comment type="subcellular location">
    <subcellularLocation>
        <location evidence="1">Cytoplasm</location>
        <location evidence="1">Cytosol</location>
    </subcellularLocation>
</comment>
<dbReference type="InterPro" id="IPR005835">
    <property type="entry name" value="NTP_transferase_dom"/>
</dbReference>
<dbReference type="EMBL" id="GL377308">
    <property type="protein sequence ID" value="EFI95059.1"/>
    <property type="molecule type" value="Genomic_DNA"/>
</dbReference>
<dbReference type="InterPro" id="IPR029044">
    <property type="entry name" value="Nucleotide-diphossugar_trans"/>
</dbReference>
<dbReference type="GO" id="GO:0005829">
    <property type="term" value="C:cytosol"/>
    <property type="evidence" value="ECO:0007669"/>
    <property type="project" value="UniProtKB-SubCell"/>
</dbReference>
<dbReference type="eggNOG" id="KOG1462">
    <property type="taxonomic scope" value="Eukaryota"/>
</dbReference>
<dbReference type="PANTHER" id="PTHR45989:SF1">
    <property type="entry name" value="TRANSLATION INITIATION FACTOR EIF-2B SUBUNIT GAMMA"/>
    <property type="match status" value="1"/>
</dbReference>
<comment type="function">
    <text evidence="8">Acts as a component of the translation initiation factor 2B (eIF2B) complex, which catalyzes the exchange of GDP for GTP on the eukaryotic initiation factor 2 (eIF2) complex gamma subunit. Its guanine nucleotide exchange factor activity is repressed when bound to eIF2 complex phosphorylated on the alpha subunit, thereby limiting the amount of methionyl-initiator methionine tRNA available to the ribosome and consequently global translation is repressed.</text>
</comment>
<dbReference type="OMA" id="IRTQMCW"/>
<dbReference type="SUPFAM" id="SSF53448">
    <property type="entry name" value="Nucleotide-diphospho-sugar transferases"/>
    <property type="match status" value="1"/>
</dbReference>
<dbReference type="InParanoid" id="D8Q8G0"/>
<dbReference type="Proteomes" id="UP000007431">
    <property type="component" value="Unassembled WGS sequence"/>
</dbReference>
<evidence type="ECO:0000313" key="14">
    <source>
        <dbReference type="Proteomes" id="UP000007431"/>
    </source>
</evidence>
<evidence type="ECO:0000256" key="1">
    <source>
        <dbReference type="ARBA" id="ARBA00004514"/>
    </source>
</evidence>
<evidence type="ECO:0000256" key="2">
    <source>
        <dbReference type="ARBA" id="ARBA00007878"/>
    </source>
</evidence>
<evidence type="ECO:0000256" key="10">
    <source>
        <dbReference type="SAM" id="MobiDB-lite"/>
    </source>
</evidence>
<dbReference type="VEuPathDB" id="FungiDB:SCHCODRAFT_02354705"/>
<evidence type="ECO:0000256" key="4">
    <source>
        <dbReference type="ARBA" id="ARBA00022540"/>
    </source>
</evidence>
<dbReference type="InterPro" id="IPR051960">
    <property type="entry name" value="eIF2B_gamma"/>
</dbReference>
<dbReference type="Pfam" id="PF25084">
    <property type="entry name" value="LbH_EIF2B"/>
    <property type="match status" value="1"/>
</dbReference>
<evidence type="ECO:0000256" key="5">
    <source>
        <dbReference type="ARBA" id="ARBA00022917"/>
    </source>
</evidence>
<accession>D8Q8G0</accession>
<evidence type="ECO:0000256" key="8">
    <source>
        <dbReference type="ARBA" id="ARBA00045373"/>
    </source>
</evidence>
<feature type="domain" description="EIF2B subunit epsilon/gamma LbH" evidence="12">
    <location>
        <begin position="375"/>
        <end position="460"/>
    </location>
</feature>
<comment type="similarity">
    <text evidence="2">Belongs to the eIF-2B gamma/epsilon subunits family.</text>
</comment>
<dbReference type="KEGG" id="scm:SCHCO_02354705"/>
<keyword evidence="4" id="KW-0396">Initiation factor</keyword>
<comment type="subunit">
    <text evidence="9">Component of the translation initiation factor 2B (eIF2B) complex which is a heterodecamer of two sets of five different subunits: alpha, beta, gamma, delta and epsilon. Subunits alpha, beta and delta comprise a regulatory subcomplex and subunits epsilon and gamma comprise a catalytic subcomplex. Within the complex, the hexameric regulatory complex resides at the center, with the two heterodimeric catalytic subcomplexes bound on opposite sides.</text>
</comment>
<evidence type="ECO:0000256" key="7">
    <source>
        <dbReference type="ARBA" id="ARBA00044229"/>
    </source>
</evidence>
<dbReference type="STRING" id="578458.D8Q8G0"/>
<dbReference type="HOGENOM" id="CLU_016743_3_0_1"/>